<reference evidence="2" key="1">
    <citation type="submission" date="2014-06" db="EMBL/GenBank/DDBJ databases">
        <authorList>
            <person name="Winans N.J."/>
            <person name="Newell P.D."/>
            <person name="Douglas A.E."/>
        </authorList>
    </citation>
    <scope>NUCLEOTIDE SEQUENCE [LARGE SCALE GENOMIC DNA]</scope>
</reference>
<protein>
    <submittedName>
        <fullName evidence="1">Uncharacterized protein</fullName>
    </submittedName>
</protein>
<dbReference type="Proteomes" id="UP000194641">
    <property type="component" value="Unassembled WGS sequence"/>
</dbReference>
<gene>
    <name evidence="1" type="ORF">HK17_15655</name>
</gene>
<accession>A0A252AX10</accession>
<name>A0A252AX10_9PROT</name>
<dbReference type="EMBL" id="JOPA01000008">
    <property type="protein sequence ID" value="OUI95884.1"/>
    <property type="molecule type" value="Genomic_DNA"/>
</dbReference>
<organism evidence="1 2">
    <name type="scientific">Acetobacter indonesiensis</name>
    <dbReference type="NCBI Taxonomy" id="104101"/>
    <lineage>
        <taxon>Bacteria</taxon>
        <taxon>Pseudomonadati</taxon>
        <taxon>Pseudomonadota</taxon>
        <taxon>Alphaproteobacteria</taxon>
        <taxon>Acetobacterales</taxon>
        <taxon>Acetobacteraceae</taxon>
        <taxon>Acetobacter</taxon>
    </lineage>
</organism>
<dbReference type="AlphaFoldDB" id="A0A252AX10"/>
<evidence type="ECO:0000313" key="1">
    <source>
        <dbReference type="EMBL" id="OUI95884.1"/>
    </source>
</evidence>
<proteinExistence type="predicted"/>
<comment type="caution">
    <text evidence="1">The sequence shown here is derived from an EMBL/GenBank/DDBJ whole genome shotgun (WGS) entry which is preliminary data.</text>
</comment>
<evidence type="ECO:0000313" key="2">
    <source>
        <dbReference type="Proteomes" id="UP000194641"/>
    </source>
</evidence>
<sequence>MKGGIHYLTIVDRWLTSQKRNYKIPRQNQGFSASKHLSRDIMKLKKIFNYNEIQRTRSRDIKRKKLSRQMPKEPFLTRLFMKKR</sequence>